<reference evidence="1" key="1">
    <citation type="submission" date="2021-11" db="EMBL/GenBank/DDBJ databases">
        <title>Fusarium solani-melongenae Genome sequencing and assembly.</title>
        <authorList>
            <person name="Xie S."/>
            <person name="Huang L."/>
            <person name="Zhang X."/>
        </authorList>
    </citation>
    <scope>NUCLEOTIDE SEQUENCE</scope>
    <source>
        <strain evidence="1">CRI 24-3</strain>
    </source>
</reference>
<dbReference type="Proteomes" id="UP000830768">
    <property type="component" value="Chromosome 5"/>
</dbReference>
<evidence type="ECO:0000313" key="2">
    <source>
        <dbReference type="Proteomes" id="UP000830768"/>
    </source>
</evidence>
<name>A0ACD3Z6W0_FUSSC</name>
<organism evidence="1 2">
    <name type="scientific">Fusarium solani subsp. cucurbitae</name>
    <name type="common">Neocosmosporum cucurbitae</name>
    <dbReference type="NCBI Taxonomy" id="2747967"/>
    <lineage>
        <taxon>Eukaryota</taxon>
        <taxon>Fungi</taxon>
        <taxon>Dikarya</taxon>
        <taxon>Ascomycota</taxon>
        <taxon>Pezizomycotina</taxon>
        <taxon>Sordariomycetes</taxon>
        <taxon>Hypocreomycetidae</taxon>
        <taxon>Hypocreales</taxon>
        <taxon>Nectriaceae</taxon>
        <taxon>Fusarium</taxon>
        <taxon>Fusarium solani species complex</taxon>
    </lineage>
</organism>
<proteinExistence type="predicted"/>
<protein>
    <submittedName>
        <fullName evidence="1">Uncharacterized protein</fullName>
    </submittedName>
</protein>
<accession>A0ACD3Z6W0</accession>
<gene>
    <name evidence="1" type="ORF">LCI18_006758</name>
</gene>
<sequence>MDTLHTLLPLKPKTSPLDIDDHFGVSSWQENQLQMTFESSPWEQVPLSTGTWDADGSSASEYLTQDAILAYRLSDILLADSSPLSAAGLQVGTSDANCSASPEHLLLASSPLPTNHNFLEHSANPGPRRPRGSDFSLRTASEKPKRLARRRKPVSPSMEASSREGHNLAEKQYRIRLKAQFEALLAVLPVAKKSNDVGQASRAMQGQCFSRGEVLDAARETILKQENEIEALTAQREQLERDMATLERVLQRG</sequence>
<dbReference type="EMBL" id="CP090034">
    <property type="protein sequence ID" value="UPK95823.1"/>
    <property type="molecule type" value="Genomic_DNA"/>
</dbReference>
<evidence type="ECO:0000313" key="1">
    <source>
        <dbReference type="EMBL" id="UPK95823.1"/>
    </source>
</evidence>
<keyword evidence="2" id="KW-1185">Reference proteome</keyword>